<sequence>MRVILQRVNSANVKVSDAVVGEIQKGLLVLVGIASEDNLEDVNYIVGKTLGLRIFNNQIGKFDFSVQDIKGDLLVVSQFTLYADTRKGKRPSFISAMEPSHASKFFNITVRKFKESGLKVETGKFQEEMQVSLINDGPVTIFIDSKN</sequence>
<dbReference type="InterPro" id="IPR003732">
    <property type="entry name" value="Daa-tRNA_deacyls_DTD"/>
</dbReference>
<dbReference type="FunFam" id="3.50.80.10:FF:000001">
    <property type="entry name" value="D-aminoacyl-tRNA deacylase"/>
    <property type="match status" value="1"/>
</dbReference>
<dbReference type="PANTHER" id="PTHR10472">
    <property type="entry name" value="D-TYROSYL-TRNA TYR DEACYLASE"/>
    <property type="match status" value="1"/>
</dbReference>
<organism evidence="2">
    <name type="scientific">marine metagenome</name>
    <dbReference type="NCBI Taxonomy" id="408172"/>
    <lineage>
        <taxon>unclassified sequences</taxon>
        <taxon>metagenomes</taxon>
        <taxon>ecological metagenomes</taxon>
    </lineage>
</organism>
<comment type="similarity">
    <text evidence="1">Belongs to the DTD family.</text>
</comment>
<protein>
    <recommendedName>
        <fullName evidence="3">D-aminoacyl-tRNA deacylase</fullName>
    </recommendedName>
</protein>
<dbReference type="GO" id="GO:0005737">
    <property type="term" value="C:cytoplasm"/>
    <property type="evidence" value="ECO:0007669"/>
    <property type="project" value="InterPro"/>
</dbReference>
<dbReference type="EMBL" id="UINC01039944">
    <property type="protein sequence ID" value="SVB39145.1"/>
    <property type="molecule type" value="Genomic_DNA"/>
</dbReference>
<evidence type="ECO:0008006" key="3">
    <source>
        <dbReference type="Google" id="ProtNLM"/>
    </source>
</evidence>
<dbReference type="Gene3D" id="3.50.80.10">
    <property type="entry name" value="D-tyrosyl-tRNA(Tyr) deacylase"/>
    <property type="match status" value="1"/>
</dbReference>
<gene>
    <name evidence="2" type="ORF">METZ01_LOCUS191999</name>
</gene>
<dbReference type="SUPFAM" id="SSF69500">
    <property type="entry name" value="DTD-like"/>
    <property type="match status" value="1"/>
</dbReference>
<dbReference type="PANTHER" id="PTHR10472:SF5">
    <property type="entry name" value="D-AMINOACYL-TRNA DEACYLASE 1"/>
    <property type="match status" value="1"/>
</dbReference>
<dbReference type="InterPro" id="IPR023509">
    <property type="entry name" value="DTD-like_sf"/>
</dbReference>
<evidence type="ECO:0000256" key="1">
    <source>
        <dbReference type="ARBA" id="ARBA00009673"/>
    </source>
</evidence>
<dbReference type="GO" id="GO:0051500">
    <property type="term" value="F:D-tyrosyl-tRNA(Tyr) deacylase activity"/>
    <property type="evidence" value="ECO:0007669"/>
    <property type="project" value="TreeGrafter"/>
</dbReference>
<accession>A0A382DLS7</accession>
<reference evidence="2" key="1">
    <citation type="submission" date="2018-05" db="EMBL/GenBank/DDBJ databases">
        <authorList>
            <person name="Lanie J.A."/>
            <person name="Ng W.-L."/>
            <person name="Kazmierczak K.M."/>
            <person name="Andrzejewski T.M."/>
            <person name="Davidsen T.M."/>
            <person name="Wayne K.J."/>
            <person name="Tettelin H."/>
            <person name="Glass J.I."/>
            <person name="Rusch D."/>
            <person name="Podicherti R."/>
            <person name="Tsui H.-C.T."/>
            <person name="Winkler M.E."/>
        </authorList>
    </citation>
    <scope>NUCLEOTIDE SEQUENCE</scope>
</reference>
<name>A0A382DLS7_9ZZZZ</name>
<proteinExistence type="inferred from homology"/>
<dbReference type="NCBIfam" id="TIGR00256">
    <property type="entry name" value="D-aminoacyl-tRNA deacylase"/>
    <property type="match status" value="1"/>
</dbReference>
<dbReference type="AlphaFoldDB" id="A0A382DLS7"/>
<dbReference type="HAMAP" id="MF_00518">
    <property type="entry name" value="Deacylase_Dtd"/>
    <property type="match status" value="1"/>
</dbReference>
<dbReference type="Pfam" id="PF02580">
    <property type="entry name" value="Tyr_Deacylase"/>
    <property type="match status" value="1"/>
</dbReference>
<evidence type="ECO:0000313" key="2">
    <source>
        <dbReference type="EMBL" id="SVB39145.1"/>
    </source>
</evidence>